<name>A0A1J8Q8S4_9AGAM</name>
<gene>
    <name evidence="1" type="ORF">AZE42_13075</name>
</gene>
<comment type="caution">
    <text evidence="1">The sequence shown here is derived from an EMBL/GenBank/DDBJ whole genome shotgun (WGS) entry which is preliminary data.</text>
</comment>
<sequence length="44" mass="4508">MPMEELISLAGDAGAGGISFGFWGLFVGRSSPEVGSSRTVALHL</sequence>
<reference evidence="1 2" key="1">
    <citation type="submission" date="2016-03" db="EMBL/GenBank/DDBJ databases">
        <title>Comparative genomics of the ectomycorrhizal sister species Rhizopogon vinicolor and Rhizopogon vesiculosus (Basidiomycota: Boletales) reveals a divergence of the mating type B locus.</title>
        <authorList>
            <person name="Mujic A.B."/>
            <person name="Kuo A."/>
            <person name="Tritt A."/>
            <person name="Lipzen A."/>
            <person name="Chen C."/>
            <person name="Johnson J."/>
            <person name="Sharma A."/>
            <person name="Barry K."/>
            <person name="Grigoriev I.V."/>
            <person name="Spatafora J.W."/>
        </authorList>
    </citation>
    <scope>NUCLEOTIDE SEQUENCE [LARGE SCALE GENOMIC DNA]</scope>
    <source>
        <strain evidence="1 2">AM-OR11-056</strain>
    </source>
</reference>
<evidence type="ECO:0000313" key="1">
    <source>
        <dbReference type="EMBL" id="OJA16371.1"/>
    </source>
</evidence>
<organism evidence="1 2">
    <name type="scientific">Rhizopogon vesiculosus</name>
    <dbReference type="NCBI Taxonomy" id="180088"/>
    <lineage>
        <taxon>Eukaryota</taxon>
        <taxon>Fungi</taxon>
        <taxon>Dikarya</taxon>
        <taxon>Basidiomycota</taxon>
        <taxon>Agaricomycotina</taxon>
        <taxon>Agaricomycetes</taxon>
        <taxon>Agaricomycetidae</taxon>
        <taxon>Boletales</taxon>
        <taxon>Suillineae</taxon>
        <taxon>Rhizopogonaceae</taxon>
        <taxon>Rhizopogon</taxon>
    </lineage>
</organism>
<dbReference type="Proteomes" id="UP000183567">
    <property type="component" value="Unassembled WGS sequence"/>
</dbReference>
<keyword evidence="2" id="KW-1185">Reference proteome</keyword>
<dbReference type="AlphaFoldDB" id="A0A1J8Q8S4"/>
<evidence type="ECO:0000313" key="2">
    <source>
        <dbReference type="Proteomes" id="UP000183567"/>
    </source>
</evidence>
<protein>
    <submittedName>
        <fullName evidence="1">Uncharacterized protein</fullName>
    </submittedName>
</protein>
<dbReference type="EMBL" id="LVVM01002607">
    <property type="protein sequence ID" value="OJA16371.1"/>
    <property type="molecule type" value="Genomic_DNA"/>
</dbReference>
<proteinExistence type="predicted"/>
<accession>A0A1J8Q8S4</accession>